<accession>A8PKF0</accession>
<dbReference type="EMBL" id="AAQJ02000001">
    <property type="protein sequence ID" value="EDP45684.1"/>
    <property type="molecule type" value="Genomic_DNA"/>
</dbReference>
<organism evidence="1 2">
    <name type="scientific">Rickettsiella grylli</name>
    <dbReference type="NCBI Taxonomy" id="59196"/>
    <lineage>
        <taxon>Bacteria</taxon>
        <taxon>Pseudomonadati</taxon>
        <taxon>Pseudomonadota</taxon>
        <taxon>Gammaproteobacteria</taxon>
        <taxon>Legionellales</taxon>
        <taxon>Coxiellaceae</taxon>
        <taxon>Rickettsiella</taxon>
    </lineage>
</organism>
<name>A8PKF0_9COXI</name>
<comment type="caution">
    <text evidence="1">The sequence shown here is derived from an EMBL/GenBank/DDBJ whole genome shotgun (WGS) entry which is preliminary data.</text>
</comment>
<evidence type="ECO:0000313" key="1">
    <source>
        <dbReference type="EMBL" id="EDP45684.1"/>
    </source>
</evidence>
<reference evidence="1" key="2">
    <citation type="submission" date="2007-10" db="EMBL/GenBank/DDBJ databases">
        <authorList>
            <person name="Myers G.S."/>
        </authorList>
    </citation>
    <scope>NUCLEOTIDE SEQUENCE [LARGE SCALE GENOMIC DNA]</scope>
</reference>
<proteinExistence type="predicted"/>
<dbReference type="STRING" id="59196.RICGR_0146"/>
<dbReference type="Proteomes" id="UP000054075">
    <property type="component" value="Unassembled WGS sequence"/>
</dbReference>
<dbReference type="AlphaFoldDB" id="A8PKF0"/>
<keyword evidence="2" id="KW-1185">Reference proteome</keyword>
<protein>
    <submittedName>
        <fullName evidence="1">Uncharacterized protein</fullName>
    </submittedName>
</protein>
<dbReference type="RefSeq" id="WP_006034672.1">
    <property type="nucleotide sequence ID" value="NZ_AAQJ02000001.1"/>
</dbReference>
<gene>
    <name evidence="1" type="ORF">RICGR_0146</name>
</gene>
<reference evidence="1" key="1">
    <citation type="submission" date="2006-04" db="EMBL/GenBank/DDBJ databases">
        <authorList>
            <person name="Seshadri R."/>
            <person name="Federici B.A."/>
        </authorList>
    </citation>
    <scope>NUCLEOTIDE SEQUENCE [LARGE SCALE GENOMIC DNA]</scope>
</reference>
<evidence type="ECO:0000313" key="2">
    <source>
        <dbReference type="Proteomes" id="UP000054075"/>
    </source>
</evidence>
<sequence length="294" mass="33944">MKTSSELLLGTWISDPEDIESIRKFGNVKLHFTEDGQLIYSLLSEQKKQKMFLTYRVENNILITDQPSAPREEKTYFQITDDDHLEWECSEGETSRYIRDPSQNNLKASVQIHKTMVGHNKYNFFQFVGFYTAHMVWSLEGLNGGNVSPLLAIQKTDEAWIERFESSSYECAAAKARERYDTIPLYSGEYALLAFDAFLTQPDEYKEALIIQAFENREREGGTYFLTVPYRSACSGKDLVIGQIKIVLPRDFSNPERDLFLNNLKDGASAHTKGFEFWNNHWDRNSDPVVIVEN</sequence>
<dbReference type="OrthoDB" id="9152201at2"/>